<dbReference type="PANTHER" id="PTHR44825">
    <property type="match status" value="1"/>
</dbReference>
<accession>A0A9P4UWQ7</accession>
<dbReference type="PROSITE" id="PS50076">
    <property type="entry name" value="DNAJ_2"/>
    <property type="match status" value="1"/>
</dbReference>
<dbReference type="InterPro" id="IPR052763">
    <property type="entry name" value="DnaJ_C4"/>
</dbReference>
<keyword evidence="3" id="KW-1185">Reference proteome</keyword>
<evidence type="ECO:0000313" key="3">
    <source>
        <dbReference type="Proteomes" id="UP000799444"/>
    </source>
</evidence>
<dbReference type="EMBL" id="ML996297">
    <property type="protein sequence ID" value="KAF2728068.1"/>
    <property type="molecule type" value="Genomic_DNA"/>
</dbReference>
<dbReference type="Gene3D" id="1.10.287.110">
    <property type="entry name" value="DnaJ domain"/>
    <property type="match status" value="1"/>
</dbReference>
<evidence type="ECO:0000259" key="1">
    <source>
        <dbReference type="PROSITE" id="PS50076"/>
    </source>
</evidence>
<reference evidence="2" key="1">
    <citation type="journal article" date="2020" name="Stud. Mycol.">
        <title>101 Dothideomycetes genomes: a test case for predicting lifestyles and emergence of pathogens.</title>
        <authorList>
            <person name="Haridas S."/>
            <person name="Albert R."/>
            <person name="Binder M."/>
            <person name="Bloem J."/>
            <person name="Labutti K."/>
            <person name="Salamov A."/>
            <person name="Andreopoulos B."/>
            <person name="Baker S."/>
            <person name="Barry K."/>
            <person name="Bills G."/>
            <person name="Bluhm B."/>
            <person name="Cannon C."/>
            <person name="Castanera R."/>
            <person name="Culley D."/>
            <person name="Daum C."/>
            <person name="Ezra D."/>
            <person name="Gonzalez J."/>
            <person name="Henrissat B."/>
            <person name="Kuo A."/>
            <person name="Liang C."/>
            <person name="Lipzen A."/>
            <person name="Lutzoni F."/>
            <person name="Magnuson J."/>
            <person name="Mondo S."/>
            <person name="Nolan M."/>
            <person name="Ohm R."/>
            <person name="Pangilinan J."/>
            <person name="Park H.-J."/>
            <person name="Ramirez L."/>
            <person name="Alfaro M."/>
            <person name="Sun H."/>
            <person name="Tritt A."/>
            <person name="Yoshinaga Y."/>
            <person name="Zwiers L.-H."/>
            <person name="Turgeon B."/>
            <person name="Goodwin S."/>
            <person name="Spatafora J."/>
            <person name="Crous P."/>
            <person name="Grigoriev I."/>
        </authorList>
    </citation>
    <scope>NUCLEOTIDE SEQUENCE</scope>
    <source>
        <strain evidence="2">CBS 125425</strain>
    </source>
</reference>
<organism evidence="2 3">
    <name type="scientific">Polyplosphaeria fusca</name>
    <dbReference type="NCBI Taxonomy" id="682080"/>
    <lineage>
        <taxon>Eukaryota</taxon>
        <taxon>Fungi</taxon>
        <taxon>Dikarya</taxon>
        <taxon>Ascomycota</taxon>
        <taxon>Pezizomycotina</taxon>
        <taxon>Dothideomycetes</taxon>
        <taxon>Pleosporomycetidae</taxon>
        <taxon>Pleosporales</taxon>
        <taxon>Tetraplosphaeriaceae</taxon>
        <taxon>Polyplosphaeria</taxon>
    </lineage>
</organism>
<feature type="domain" description="J" evidence="1">
    <location>
        <begin position="10"/>
        <end position="80"/>
    </location>
</feature>
<evidence type="ECO:0000313" key="2">
    <source>
        <dbReference type="EMBL" id="KAF2728068.1"/>
    </source>
</evidence>
<dbReference type="InterPro" id="IPR036869">
    <property type="entry name" value="J_dom_sf"/>
</dbReference>
<dbReference type="OrthoDB" id="10250354at2759"/>
<dbReference type="SUPFAM" id="SSF46565">
    <property type="entry name" value="Chaperone J-domain"/>
    <property type="match status" value="1"/>
</dbReference>
<protein>
    <submittedName>
        <fullName evidence="2">DnaJ-domain-containing protein</fullName>
    </submittedName>
</protein>
<dbReference type="InterPro" id="IPR001623">
    <property type="entry name" value="DnaJ_domain"/>
</dbReference>
<dbReference type="PRINTS" id="PR00625">
    <property type="entry name" value="JDOMAIN"/>
</dbReference>
<name>A0A9P4UWQ7_9PLEO</name>
<dbReference type="CDD" id="cd06257">
    <property type="entry name" value="DnaJ"/>
    <property type="match status" value="1"/>
</dbReference>
<sequence>MASQRDEPLNHYELLGVAATASSDDVKATYRTILKENHPDKTLELPQGERERRQEALKMVNNAVEVLLDEEKRATYDRDLTLAQPPPGPPNGLYESFSGPTYSHGRFVNRSVVYLPGHGTVLDYKDSNDWRVKMVLCTEKHIISVPAAHDYANYGRWTFSCEFATNGSTSFPNRLPISLQVDRVPGNYKTVVSSDLEKTPNSIKLVVTIYSHTAPTWAVNPLSEDKYKMFFKADRSDLAPVNLQNTKTRVHIFPFRFNLQVNPSQSSWNPAIHFARKCPGWQMINIPLQEIYSEVDSNRYHSQMIGVASR</sequence>
<dbReference type="PANTHER" id="PTHR44825:SF1">
    <property type="entry name" value="DNAJ HOMOLOG SUBFAMILY C MEMBER 4"/>
    <property type="match status" value="1"/>
</dbReference>
<dbReference type="AlphaFoldDB" id="A0A9P4UWQ7"/>
<dbReference type="Pfam" id="PF00226">
    <property type="entry name" value="DnaJ"/>
    <property type="match status" value="1"/>
</dbReference>
<gene>
    <name evidence="2" type="ORF">EJ04DRAFT_593208</name>
</gene>
<comment type="caution">
    <text evidence="2">The sequence shown here is derived from an EMBL/GenBank/DDBJ whole genome shotgun (WGS) entry which is preliminary data.</text>
</comment>
<dbReference type="SMART" id="SM00271">
    <property type="entry name" value="DnaJ"/>
    <property type="match status" value="1"/>
</dbReference>
<proteinExistence type="predicted"/>
<dbReference type="Proteomes" id="UP000799444">
    <property type="component" value="Unassembled WGS sequence"/>
</dbReference>